<organism evidence="2 3">
    <name type="scientific">Scophthalmus maximus</name>
    <name type="common">Turbot</name>
    <name type="synonym">Psetta maxima</name>
    <dbReference type="NCBI Taxonomy" id="52904"/>
    <lineage>
        <taxon>Eukaryota</taxon>
        <taxon>Metazoa</taxon>
        <taxon>Chordata</taxon>
        <taxon>Craniata</taxon>
        <taxon>Vertebrata</taxon>
        <taxon>Euteleostomi</taxon>
        <taxon>Actinopterygii</taxon>
        <taxon>Neopterygii</taxon>
        <taxon>Teleostei</taxon>
        <taxon>Neoteleostei</taxon>
        <taxon>Acanthomorphata</taxon>
        <taxon>Carangaria</taxon>
        <taxon>Pleuronectiformes</taxon>
        <taxon>Pleuronectoidei</taxon>
        <taxon>Scophthalmidae</taxon>
        <taxon>Scophthalmus</taxon>
    </lineage>
</organism>
<evidence type="ECO:0000313" key="2">
    <source>
        <dbReference type="EMBL" id="AWO97258.1"/>
    </source>
</evidence>
<feature type="region of interest" description="Disordered" evidence="1">
    <location>
        <begin position="314"/>
        <end position="615"/>
    </location>
</feature>
<accession>A0A2U9B0A7</accession>
<feature type="compositionally biased region" description="Polar residues" evidence="1">
    <location>
        <begin position="162"/>
        <end position="171"/>
    </location>
</feature>
<sequence>MSSGMADRERCWQTARWDFHGSVNRRWSPWSANWYIATDRCTYRFLCMTLETQKELTVKYQRFSECVTSSIKVPKCERDFVQSECLTPEEAEFVDALGNTDPNANWGAEPNFDLNLSLTSPSNPRPPTETSKLHGGNKKGNGNKGGGKPGAKGAVTDETRKSASTLITTSPGERDDPSQQKSKIPALCHSQTAVASMNSKGDQRLKFPNPKSTPTFSPKTPSPKPHRVDQTTIACSPRMTERFKTQMLGAESASITNPRPHTALTTEMTTKTTSKIMQTNQREDGGKEISPEMQSPRMLHLPVSPKVQKGCSCAISPKLAKRTPTITAKTPKPHTDSMTTKSGEQASHDSRTHNSQNQRAESAQLSAKTLQTSSVSPKPSTQRKATGTKSSNTPRSKENLDSKDSSAGSCCKTSSKSISYSKAMTVTKDSLDSKASLSIKTTTGSRDSLDSKSGSASKTSWGSKNSLDSKTWSNSKASPNSRMGSGESLDSKTAEIKASSKSIIGSKDDPNRKSLSLPDPTASFNRNSSSKPGPTRSSSKTTLMASGSKMDLVGPISPSSSRTVVSGSKDDNLRAASSSTKPSPDPRAGSSREVQRSPGSVPSNCLCNQEMHVQN</sequence>
<feature type="region of interest" description="Disordered" evidence="1">
    <location>
        <begin position="250"/>
        <end position="292"/>
    </location>
</feature>
<evidence type="ECO:0000313" key="3">
    <source>
        <dbReference type="Proteomes" id="UP000246464"/>
    </source>
</evidence>
<feature type="compositionally biased region" description="Polar residues" evidence="1">
    <location>
        <begin position="336"/>
        <end position="345"/>
    </location>
</feature>
<feature type="compositionally biased region" description="Basic and acidic residues" evidence="1">
    <location>
        <begin position="395"/>
        <end position="404"/>
    </location>
</feature>
<protein>
    <submittedName>
        <fullName evidence="2">Uncharacterized protein</fullName>
    </submittedName>
</protein>
<feature type="compositionally biased region" description="Polar residues" evidence="1">
    <location>
        <begin position="597"/>
        <end position="615"/>
    </location>
</feature>
<feature type="compositionally biased region" description="Low complexity" evidence="1">
    <location>
        <begin position="528"/>
        <end position="542"/>
    </location>
</feature>
<feature type="compositionally biased region" description="Polar residues" evidence="1">
    <location>
        <begin position="353"/>
        <end position="394"/>
    </location>
</feature>
<feature type="compositionally biased region" description="Low complexity" evidence="1">
    <location>
        <begin position="207"/>
        <end position="219"/>
    </location>
</feature>
<feature type="compositionally biased region" description="Basic and acidic residues" evidence="1">
    <location>
        <begin position="281"/>
        <end position="290"/>
    </location>
</feature>
<feature type="compositionally biased region" description="Low complexity" evidence="1">
    <location>
        <begin position="496"/>
        <end position="505"/>
    </location>
</feature>
<reference evidence="2 3" key="1">
    <citation type="submission" date="2017-12" db="EMBL/GenBank/DDBJ databases">
        <title>Integrating genomic resources of turbot (Scophthalmus maximus) in depth evaluation of genetic and physical mapping variation across individuals.</title>
        <authorList>
            <person name="Martinez P."/>
        </authorList>
    </citation>
    <scope>NUCLEOTIDE SEQUENCE [LARGE SCALE GENOMIC DNA]</scope>
</reference>
<feature type="region of interest" description="Disordered" evidence="1">
    <location>
        <begin position="97"/>
        <end position="183"/>
    </location>
</feature>
<name>A0A2U9B0A7_SCOMX</name>
<proteinExistence type="predicted"/>
<dbReference type="AlphaFoldDB" id="A0A2U9B0A7"/>
<feature type="compositionally biased region" description="Low complexity" evidence="1">
    <location>
        <begin position="557"/>
        <end position="567"/>
    </location>
</feature>
<feature type="compositionally biased region" description="Gly residues" evidence="1">
    <location>
        <begin position="138"/>
        <end position="150"/>
    </location>
</feature>
<gene>
    <name evidence="2" type="ORF">SMAX5B_004507</name>
</gene>
<evidence type="ECO:0000256" key="1">
    <source>
        <dbReference type="SAM" id="MobiDB-lite"/>
    </source>
</evidence>
<feature type="compositionally biased region" description="Low complexity" evidence="1">
    <location>
        <begin position="262"/>
        <end position="273"/>
    </location>
</feature>
<feature type="compositionally biased region" description="Polar residues" evidence="1">
    <location>
        <begin position="405"/>
        <end position="483"/>
    </location>
</feature>
<dbReference type="EMBL" id="CP026244">
    <property type="protein sequence ID" value="AWO97258.1"/>
    <property type="molecule type" value="Genomic_DNA"/>
</dbReference>
<dbReference type="Proteomes" id="UP000246464">
    <property type="component" value="Chromosome 2"/>
</dbReference>
<feature type="region of interest" description="Disordered" evidence="1">
    <location>
        <begin position="195"/>
        <end position="229"/>
    </location>
</feature>
<keyword evidence="3" id="KW-1185">Reference proteome</keyword>